<keyword evidence="2" id="KW-1185">Reference proteome</keyword>
<accession>A0A150G9T6</accession>
<evidence type="ECO:0000313" key="1">
    <source>
        <dbReference type="EMBL" id="KXZ46602.1"/>
    </source>
</evidence>
<dbReference type="EMBL" id="LSYV01000043">
    <property type="protein sequence ID" value="KXZ46602.1"/>
    <property type="molecule type" value="Genomic_DNA"/>
</dbReference>
<reference evidence="2" key="1">
    <citation type="journal article" date="2016" name="Nat. Commun.">
        <title>The Gonium pectorale genome demonstrates co-option of cell cycle regulation during the evolution of multicellularity.</title>
        <authorList>
            <person name="Hanschen E.R."/>
            <person name="Marriage T.N."/>
            <person name="Ferris P.J."/>
            <person name="Hamaji T."/>
            <person name="Toyoda A."/>
            <person name="Fujiyama A."/>
            <person name="Neme R."/>
            <person name="Noguchi H."/>
            <person name="Minakuchi Y."/>
            <person name="Suzuki M."/>
            <person name="Kawai-Toyooka H."/>
            <person name="Smith D.R."/>
            <person name="Sparks H."/>
            <person name="Anderson J."/>
            <person name="Bakaric R."/>
            <person name="Luria V."/>
            <person name="Karger A."/>
            <person name="Kirschner M.W."/>
            <person name="Durand P.M."/>
            <person name="Michod R.E."/>
            <person name="Nozaki H."/>
            <person name="Olson B.J."/>
        </authorList>
    </citation>
    <scope>NUCLEOTIDE SEQUENCE [LARGE SCALE GENOMIC DNA]</scope>
    <source>
        <strain evidence="2">NIES-2863</strain>
    </source>
</reference>
<dbReference type="Proteomes" id="UP000075714">
    <property type="component" value="Unassembled WGS sequence"/>
</dbReference>
<comment type="caution">
    <text evidence="1">The sequence shown here is derived from an EMBL/GenBank/DDBJ whole genome shotgun (WGS) entry which is preliminary data.</text>
</comment>
<name>A0A150G9T6_GONPE</name>
<gene>
    <name evidence="1" type="ORF">GPECTOR_42g813</name>
</gene>
<organism evidence="1 2">
    <name type="scientific">Gonium pectorale</name>
    <name type="common">Green alga</name>
    <dbReference type="NCBI Taxonomy" id="33097"/>
    <lineage>
        <taxon>Eukaryota</taxon>
        <taxon>Viridiplantae</taxon>
        <taxon>Chlorophyta</taxon>
        <taxon>core chlorophytes</taxon>
        <taxon>Chlorophyceae</taxon>
        <taxon>CS clade</taxon>
        <taxon>Chlamydomonadales</taxon>
        <taxon>Volvocaceae</taxon>
        <taxon>Gonium</taxon>
    </lineage>
</organism>
<dbReference type="OrthoDB" id="557056at2759"/>
<evidence type="ECO:0000313" key="2">
    <source>
        <dbReference type="Proteomes" id="UP000075714"/>
    </source>
</evidence>
<sequence length="160" mass="17284">MAAQQLLEAAVKEATVEAIASSKDAIAELKHLHGGTDKLLALGQELLTAMKAQSRRQAIQAAMSLSTSVGFEYYIKDTGYRNYYSQKSRSEAVELLLNVLRNALRGVNSWVPEGAAISESGSYNEAAFRTALSTALNGITGIQPLVEASQDGKRYTIYLP</sequence>
<dbReference type="AlphaFoldDB" id="A0A150G9T6"/>
<protein>
    <submittedName>
        <fullName evidence="1">Uncharacterized protein</fullName>
    </submittedName>
</protein>
<proteinExistence type="predicted"/>